<dbReference type="Proteomes" id="UP000887566">
    <property type="component" value="Unplaced"/>
</dbReference>
<evidence type="ECO:0000313" key="4">
    <source>
        <dbReference type="Proteomes" id="UP000887566"/>
    </source>
</evidence>
<evidence type="ECO:0000313" key="5">
    <source>
        <dbReference type="WBParaSite" id="PSAMB.scaffold3986size16127.g23110.t1"/>
    </source>
</evidence>
<dbReference type="GO" id="GO:0005777">
    <property type="term" value="C:peroxisome"/>
    <property type="evidence" value="ECO:0007669"/>
    <property type="project" value="UniProtKB-SubCell"/>
</dbReference>
<accession>A0A914WID0</accession>
<dbReference type="AlphaFoldDB" id="A0A914WID0"/>
<dbReference type="InterPro" id="IPR029045">
    <property type="entry name" value="ClpP/crotonase-like_dom_sf"/>
</dbReference>
<comment type="subcellular location">
    <subcellularLocation>
        <location evidence="1">Peroxisome</location>
    </subcellularLocation>
</comment>
<proteinExistence type="predicted"/>
<dbReference type="WBParaSite" id="PSAMB.scaffold3986size16127.g23110.t1">
    <property type="protein sequence ID" value="PSAMB.scaffold3986size16127.g23110.t1"/>
    <property type="gene ID" value="PSAMB.scaffold3986size16127.g23110"/>
</dbReference>
<organism evidence="4 5">
    <name type="scientific">Plectus sambesii</name>
    <dbReference type="NCBI Taxonomy" id="2011161"/>
    <lineage>
        <taxon>Eukaryota</taxon>
        <taxon>Metazoa</taxon>
        <taxon>Ecdysozoa</taxon>
        <taxon>Nematoda</taxon>
        <taxon>Chromadorea</taxon>
        <taxon>Plectida</taxon>
        <taxon>Plectina</taxon>
        <taxon>Plectoidea</taxon>
        <taxon>Plectidae</taxon>
        <taxon>Plectus</taxon>
    </lineage>
</organism>
<name>A0A914WID0_9BILA</name>
<dbReference type="CDD" id="cd06558">
    <property type="entry name" value="crotonase-like"/>
    <property type="match status" value="1"/>
</dbReference>
<reference evidence="5" key="1">
    <citation type="submission" date="2022-11" db="UniProtKB">
        <authorList>
            <consortium name="WormBaseParasite"/>
        </authorList>
    </citation>
    <scope>IDENTIFICATION</scope>
</reference>
<evidence type="ECO:0000256" key="1">
    <source>
        <dbReference type="ARBA" id="ARBA00004275"/>
    </source>
</evidence>
<keyword evidence="2" id="KW-0576">Peroxisome</keyword>
<protein>
    <submittedName>
        <fullName evidence="5">Uncharacterized protein</fullName>
    </submittedName>
</protein>
<evidence type="ECO:0000256" key="3">
    <source>
        <dbReference type="ARBA" id="ARBA00023235"/>
    </source>
</evidence>
<dbReference type="Pfam" id="PF00378">
    <property type="entry name" value="ECH_1"/>
    <property type="match status" value="1"/>
</dbReference>
<dbReference type="PANTHER" id="PTHR43684:SF1">
    <property type="entry name" value="ENOYL-COA DELTA ISOMERASE 2"/>
    <property type="match status" value="1"/>
</dbReference>
<dbReference type="Gene3D" id="3.90.226.10">
    <property type="entry name" value="2-enoyl-CoA Hydratase, Chain A, domain 1"/>
    <property type="match status" value="1"/>
</dbReference>
<dbReference type="SUPFAM" id="SSF52096">
    <property type="entry name" value="ClpP/crotonase"/>
    <property type="match status" value="1"/>
</dbReference>
<dbReference type="InterPro" id="IPR001753">
    <property type="entry name" value="Enoyl-CoA_hydra/iso"/>
</dbReference>
<evidence type="ECO:0000256" key="2">
    <source>
        <dbReference type="ARBA" id="ARBA00023140"/>
    </source>
</evidence>
<dbReference type="PANTHER" id="PTHR43684">
    <property type="match status" value="1"/>
</dbReference>
<sequence length="158" mass="17233">MAYKNILTKVHDGAFWIRFNRPKRRNAISFDTYAEIIDALHKAEKDATVAVTVFTGEGEFYSSGNDFHPDELARNFEGNSSGKKPPFASLVDVLIDHPKPLIALVNGPAIGISCTILGLFEMVIAADTAYFSTPFPQLGVCPEGCSSVTFPILMGYAK</sequence>
<keyword evidence="3" id="KW-0413">Isomerase</keyword>
<dbReference type="GO" id="GO:0004165">
    <property type="term" value="F:delta(3)-delta(2)-enoyl-CoA isomerase activity"/>
    <property type="evidence" value="ECO:0007669"/>
    <property type="project" value="UniProtKB-ARBA"/>
</dbReference>
<dbReference type="InterPro" id="IPR051053">
    <property type="entry name" value="ECH/Chromodomain_protein"/>
</dbReference>
<keyword evidence="4" id="KW-1185">Reference proteome</keyword>